<dbReference type="EMBL" id="JAVRRA010009253">
    <property type="protein sequence ID" value="KAK5250349.1"/>
    <property type="molecule type" value="Genomic_DNA"/>
</dbReference>
<evidence type="ECO:0000313" key="1">
    <source>
        <dbReference type="EMBL" id="KAK5250349.1"/>
    </source>
</evidence>
<proteinExistence type="predicted"/>
<keyword evidence="2" id="KW-1185">Reference proteome</keyword>
<accession>A0ABR0LWA4</accession>
<dbReference type="Proteomes" id="UP001357485">
    <property type="component" value="Unassembled WGS sequence"/>
</dbReference>
<organism evidence="1 2">
    <name type="scientific">Cryomyces antarcticus</name>
    <dbReference type="NCBI Taxonomy" id="329879"/>
    <lineage>
        <taxon>Eukaryota</taxon>
        <taxon>Fungi</taxon>
        <taxon>Dikarya</taxon>
        <taxon>Ascomycota</taxon>
        <taxon>Pezizomycotina</taxon>
        <taxon>Dothideomycetes</taxon>
        <taxon>Dothideomycetes incertae sedis</taxon>
        <taxon>Cryomyces</taxon>
    </lineage>
</organism>
<sequence length="99" mass="10931">VLNPTGNKHPKTAAEFGALEEAQLVACERLLEQRRWDSSNKMQCKEPMKSGDEISTVGVLEHQLMASAVLLKGLGVSAEQFKRASRQATANVMKKYDDL</sequence>
<reference evidence="1 2" key="1">
    <citation type="submission" date="2023-08" db="EMBL/GenBank/DDBJ databases">
        <title>Black Yeasts Isolated from many extreme environments.</title>
        <authorList>
            <person name="Coleine C."/>
            <person name="Stajich J.E."/>
            <person name="Selbmann L."/>
        </authorList>
    </citation>
    <scope>NUCLEOTIDE SEQUENCE [LARGE SCALE GENOMIC DNA]</scope>
    <source>
        <strain evidence="1 2">CCFEE 536</strain>
    </source>
</reference>
<name>A0ABR0LWA4_9PEZI</name>
<feature type="non-terminal residue" evidence="1">
    <location>
        <position position="1"/>
    </location>
</feature>
<gene>
    <name evidence="1" type="ORF">LTR16_005979</name>
</gene>
<comment type="caution">
    <text evidence="1">The sequence shown here is derived from an EMBL/GenBank/DDBJ whole genome shotgun (WGS) entry which is preliminary data.</text>
</comment>
<evidence type="ECO:0000313" key="2">
    <source>
        <dbReference type="Proteomes" id="UP001357485"/>
    </source>
</evidence>
<protein>
    <submittedName>
        <fullName evidence="1">Uncharacterized protein</fullName>
    </submittedName>
</protein>